<name>A0A811Z860_NYCPR</name>
<accession>A0A811Z860</accession>
<comment type="caution">
    <text evidence="1">The sequence shown here is derived from an EMBL/GenBank/DDBJ whole genome shotgun (WGS) entry which is preliminary data.</text>
</comment>
<dbReference type="Proteomes" id="UP000645828">
    <property type="component" value="Unassembled WGS sequence"/>
</dbReference>
<evidence type="ECO:0000313" key="1">
    <source>
        <dbReference type="EMBL" id="CAD7683559.1"/>
    </source>
</evidence>
<protein>
    <submittedName>
        <fullName evidence="1">(raccoon dog) hypothetical protein</fullName>
    </submittedName>
</protein>
<dbReference type="EMBL" id="CAJHUB010000755">
    <property type="protein sequence ID" value="CAD7683559.1"/>
    <property type="molecule type" value="Genomic_DNA"/>
</dbReference>
<organism evidence="1 2">
    <name type="scientific">Nyctereutes procyonoides</name>
    <name type="common">Raccoon dog</name>
    <name type="synonym">Canis procyonoides</name>
    <dbReference type="NCBI Taxonomy" id="34880"/>
    <lineage>
        <taxon>Eukaryota</taxon>
        <taxon>Metazoa</taxon>
        <taxon>Chordata</taxon>
        <taxon>Craniata</taxon>
        <taxon>Vertebrata</taxon>
        <taxon>Euteleostomi</taxon>
        <taxon>Mammalia</taxon>
        <taxon>Eutheria</taxon>
        <taxon>Laurasiatheria</taxon>
        <taxon>Carnivora</taxon>
        <taxon>Caniformia</taxon>
        <taxon>Canidae</taxon>
        <taxon>Nyctereutes</taxon>
    </lineage>
</organism>
<evidence type="ECO:0000313" key="2">
    <source>
        <dbReference type="Proteomes" id="UP000645828"/>
    </source>
</evidence>
<dbReference type="AlphaFoldDB" id="A0A811Z860"/>
<sequence>MSPQTCTAHLQEQLLSKSRMSNLAASSVPCHHRSLSLPVAAAPCLAPKDKSKGNSSSN</sequence>
<reference evidence="1" key="1">
    <citation type="submission" date="2020-12" db="EMBL/GenBank/DDBJ databases">
        <authorList>
            <consortium name="Molecular Ecology Group"/>
        </authorList>
    </citation>
    <scope>NUCLEOTIDE SEQUENCE</scope>
    <source>
        <strain evidence="1">TBG_1078</strain>
    </source>
</reference>
<proteinExistence type="predicted"/>
<gene>
    <name evidence="1" type="ORF">NYPRO_LOCUS16351</name>
</gene>
<keyword evidence="2" id="KW-1185">Reference proteome</keyword>